<feature type="compositionally biased region" description="Basic and acidic residues" evidence="1">
    <location>
        <begin position="51"/>
        <end position="64"/>
    </location>
</feature>
<gene>
    <name evidence="2" type="ORF">RirG_216560</name>
</gene>
<name>A0A015IGV9_RHIIW</name>
<feature type="region of interest" description="Disordered" evidence="1">
    <location>
        <begin position="40"/>
        <end position="101"/>
    </location>
</feature>
<dbReference type="Proteomes" id="UP000022910">
    <property type="component" value="Unassembled WGS sequence"/>
</dbReference>
<comment type="caution">
    <text evidence="2">The sequence shown here is derived from an EMBL/GenBank/DDBJ whole genome shotgun (WGS) entry which is preliminary data.</text>
</comment>
<evidence type="ECO:0000256" key="1">
    <source>
        <dbReference type="SAM" id="MobiDB-lite"/>
    </source>
</evidence>
<dbReference type="EMBL" id="JEMT01027738">
    <property type="protein sequence ID" value="EXX56407.1"/>
    <property type="molecule type" value="Genomic_DNA"/>
</dbReference>
<accession>A0A015IGV9</accession>
<dbReference type="OrthoDB" id="2400956at2759"/>
<dbReference type="AlphaFoldDB" id="A0A015IGV9"/>
<organism evidence="2 3">
    <name type="scientific">Rhizophagus irregularis (strain DAOM 197198w)</name>
    <name type="common">Glomus intraradices</name>
    <dbReference type="NCBI Taxonomy" id="1432141"/>
    <lineage>
        <taxon>Eukaryota</taxon>
        <taxon>Fungi</taxon>
        <taxon>Fungi incertae sedis</taxon>
        <taxon>Mucoromycota</taxon>
        <taxon>Glomeromycotina</taxon>
        <taxon>Glomeromycetes</taxon>
        <taxon>Glomerales</taxon>
        <taxon>Glomeraceae</taxon>
        <taxon>Rhizophagus</taxon>
    </lineage>
</organism>
<evidence type="ECO:0000313" key="3">
    <source>
        <dbReference type="Proteomes" id="UP000022910"/>
    </source>
</evidence>
<reference evidence="2 3" key="1">
    <citation type="submission" date="2014-02" db="EMBL/GenBank/DDBJ databases">
        <title>Single nucleus genome sequencing reveals high similarity among nuclei of an endomycorrhizal fungus.</title>
        <authorList>
            <person name="Lin K."/>
            <person name="Geurts R."/>
            <person name="Zhang Z."/>
            <person name="Limpens E."/>
            <person name="Saunders D.G."/>
            <person name="Mu D."/>
            <person name="Pang E."/>
            <person name="Cao H."/>
            <person name="Cha H."/>
            <person name="Lin T."/>
            <person name="Zhou Q."/>
            <person name="Shang Y."/>
            <person name="Li Y."/>
            <person name="Ivanov S."/>
            <person name="Sharma T."/>
            <person name="Velzen R.V."/>
            <person name="Ruijter N.D."/>
            <person name="Aanen D.K."/>
            <person name="Win J."/>
            <person name="Kamoun S."/>
            <person name="Bisseling T."/>
            <person name="Huang S."/>
        </authorList>
    </citation>
    <scope>NUCLEOTIDE SEQUENCE [LARGE SCALE GENOMIC DNA]</scope>
    <source>
        <strain evidence="3">DAOM197198w</strain>
    </source>
</reference>
<evidence type="ECO:0000313" key="2">
    <source>
        <dbReference type="EMBL" id="EXX56407.1"/>
    </source>
</evidence>
<proteinExistence type="predicted"/>
<keyword evidence="3" id="KW-1185">Reference proteome</keyword>
<sequence>MNSLELFFQKLYQYEVAKKNNQGNGHAQVVESPILDMNFDFSDAPPATVNEQKENGKDEKEKIKEKPKKSSIRKVNPPRPIKKRPIEVSKVEPPPKVSSKRMKRIRNNLRIDMVGYEQRHYAIRSNSTKRG</sequence>
<protein>
    <submittedName>
        <fullName evidence="2">Uncharacterized protein</fullName>
    </submittedName>
</protein>
<dbReference type="HOGENOM" id="CLU_1939292_0_0_1"/>